<dbReference type="RefSeq" id="XP_046060248.1">
    <property type="nucleotide sequence ID" value="XM_046205786.1"/>
</dbReference>
<dbReference type="PANTHER" id="PTHR11567">
    <property type="entry name" value="ACID PHOSPHATASE-RELATED"/>
    <property type="match status" value="1"/>
</dbReference>
<dbReference type="Proteomes" id="UP000769157">
    <property type="component" value="Unassembled WGS sequence"/>
</dbReference>
<dbReference type="InterPro" id="IPR050645">
    <property type="entry name" value="Histidine_acid_phosphatase"/>
</dbReference>
<dbReference type="AlphaFoldDB" id="A0A9P8P198"/>
<dbReference type="Pfam" id="PF00328">
    <property type="entry name" value="His_Phos_2"/>
    <property type="match status" value="1"/>
</dbReference>
<dbReference type="GO" id="GO:0016791">
    <property type="term" value="F:phosphatase activity"/>
    <property type="evidence" value="ECO:0007669"/>
    <property type="project" value="TreeGrafter"/>
</dbReference>
<dbReference type="SUPFAM" id="SSF53254">
    <property type="entry name" value="Phosphoglycerate mutase-like"/>
    <property type="match status" value="1"/>
</dbReference>
<sequence>MRSVFLFAALTGAEIVHHAPVDNEFSSLEQVFNASRGTNGGVYNSSDVPDEEYGIYNFCNMPHVRKDHYPQVDTSKYKLQFVEVSHRHHKRTPYATNCYPKEALVLYCDDALNNYYSEFRTQRESNDTLKISWANYQNPNNPFNYIDNGYNGTCQFPQISYAGLEDSYQHGLDIYGVYGKLLDFLPETYNSEHVNFRVTNNVITSQVASALIKALYPEETGIDVKIEVDGFDALEPSYSCDFADDLYSEIRSTPEWEQHLKNASDLYSELDNITGVDPKASGWHVSFDHYFDNTAFRLCHGYDLACNADNSSLCMTEDQAEQIFRLGDYEYNYTWRINENSTLYAATDYGAYFNELKHRLVDKTTGASALKYSHNVIHDGSISGMLGFLQINYLRWPGMGSEVVFELYEGLKDSKWYVRTLYGGQVLETTGPLGTIDMIPLEKLVDYIESMIGENAETLVDYCTS</sequence>
<dbReference type="Gene3D" id="3.40.50.1240">
    <property type="entry name" value="Phosphoglycerate mutase-like"/>
    <property type="match status" value="1"/>
</dbReference>
<dbReference type="InterPro" id="IPR029033">
    <property type="entry name" value="His_PPase_superfam"/>
</dbReference>
<dbReference type="PANTHER" id="PTHR11567:SF195">
    <property type="entry name" value="ACID PHOSPHATASE, PUTATIVE (AFU_ORTHOLOGUE AFUA_3G14570)-RELATED"/>
    <property type="match status" value="1"/>
</dbReference>
<gene>
    <name evidence="2" type="ORF">OGAPHI_004682</name>
</gene>
<reference evidence="2" key="1">
    <citation type="journal article" date="2021" name="Open Biol.">
        <title>Shared evolutionary footprints suggest mitochondrial oxidative damage underlies multiple complex I losses in fungi.</title>
        <authorList>
            <person name="Schikora-Tamarit M.A."/>
            <person name="Marcet-Houben M."/>
            <person name="Nosek J."/>
            <person name="Gabaldon T."/>
        </authorList>
    </citation>
    <scope>NUCLEOTIDE SEQUENCE</scope>
    <source>
        <strain evidence="2">CBS6075</strain>
    </source>
</reference>
<comment type="similarity">
    <text evidence="1">Belongs to the histidine acid phosphatase family.</text>
</comment>
<protein>
    <recommendedName>
        <fullName evidence="4">Acid phosphatase</fullName>
    </recommendedName>
</protein>
<organism evidence="2 3">
    <name type="scientific">Ogataea philodendri</name>
    <dbReference type="NCBI Taxonomy" id="1378263"/>
    <lineage>
        <taxon>Eukaryota</taxon>
        <taxon>Fungi</taxon>
        <taxon>Dikarya</taxon>
        <taxon>Ascomycota</taxon>
        <taxon>Saccharomycotina</taxon>
        <taxon>Pichiomycetes</taxon>
        <taxon>Pichiales</taxon>
        <taxon>Pichiaceae</taxon>
        <taxon>Ogataea</taxon>
    </lineage>
</organism>
<evidence type="ECO:0008006" key="4">
    <source>
        <dbReference type="Google" id="ProtNLM"/>
    </source>
</evidence>
<evidence type="ECO:0000313" key="2">
    <source>
        <dbReference type="EMBL" id="KAH3663968.1"/>
    </source>
</evidence>
<proteinExistence type="inferred from homology"/>
<reference evidence="2" key="2">
    <citation type="submission" date="2021-01" db="EMBL/GenBank/DDBJ databases">
        <authorList>
            <person name="Schikora-Tamarit M.A."/>
        </authorList>
    </citation>
    <scope>NUCLEOTIDE SEQUENCE</scope>
    <source>
        <strain evidence="2">CBS6075</strain>
    </source>
</reference>
<keyword evidence="3" id="KW-1185">Reference proteome</keyword>
<dbReference type="EMBL" id="JAEUBE010000352">
    <property type="protein sequence ID" value="KAH3663968.1"/>
    <property type="molecule type" value="Genomic_DNA"/>
</dbReference>
<comment type="caution">
    <text evidence="2">The sequence shown here is derived from an EMBL/GenBank/DDBJ whole genome shotgun (WGS) entry which is preliminary data.</text>
</comment>
<evidence type="ECO:0000256" key="1">
    <source>
        <dbReference type="ARBA" id="ARBA00005375"/>
    </source>
</evidence>
<evidence type="ECO:0000313" key="3">
    <source>
        <dbReference type="Proteomes" id="UP000769157"/>
    </source>
</evidence>
<dbReference type="GeneID" id="70236647"/>
<dbReference type="OrthoDB" id="10262962at2759"/>
<accession>A0A9P8P198</accession>
<dbReference type="InterPro" id="IPR000560">
    <property type="entry name" value="His_Pase_clade-2"/>
</dbReference>
<name>A0A9P8P198_9ASCO</name>